<feature type="region of interest" description="Disordered" evidence="6">
    <location>
        <begin position="1"/>
        <end position="29"/>
    </location>
</feature>
<dbReference type="PROSITE" id="PS50850">
    <property type="entry name" value="MFS"/>
    <property type="match status" value="1"/>
</dbReference>
<dbReference type="InterPro" id="IPR036259">
    <property type="entry name" value="MFS_trans_sf"/>
</dbReference>
<dbReference type="EMBL" id="JAACJN010000050">
    <property type="protein sequence ID" value="KAF5382841.1"/>
    <property type="molecule type" value="Genomic_DNA"/>
</dbReference>
<proteinExistence type="predicted"/>
<dbReference type="InterPro" id="IPR020846">
    <property type="entry name" value="MFS_dom"/>
</dbReference>
<keyword evidence="10" id="KW-1185">Reference proteome</keyword>
<name>A0A8H5HGR0_9AGAR</name>
<feature type="transmembrane region" description="Helical" evidence="7">
    <location>
        <begin position="44"/>
        <end position="65"/>
    </location>
</feature>
<dbReference type="InterPro" id="IPR001958">
    <property type="entry name" value="Tet-R_TetA/multi-R_MdtG-like"/>
</dbReference>
<feature type="transmembrane region" description="Helical" evidence="7">
    <location>
        <begin position="85"/>
        <end position="104"/>
    </location>
</feature>
<dbReference type="Proteomes" id="UP000518752">
    <property type="component" value="Unassembled WGS sequence"/>
</dbReference>
<evidence type="ECO:0000256" key="7">
    <source>
        <dbReference type="SAM" id="Phobius"/>
    </source>
</evidence>
<feature type="transmembrane region" description="Helical" evidence="7">
    <location>
        <begin position="270"/>
        <end position="290"/>
    </location>
</feature>
<evidence type="ECO:0000256" key="1">
    <source>
        <dbReference type="ARBA" id="ARBA00004141"/>
    </source>
</evidence>
<keyword evidence="3 7" id="KW-0812">Transmembrane</keyword>
<evidence type="ECO:0000313" key="9">
    <source>
        <dbReference type="EMBL" id="KAF5382841.1"/>
    </source>
</evidence>
<dbReference type="Gene3D" id="1.20.1250.20">
    <property type="entry name" value="MFS general substrate transporter like domains"/>
    <property type="match status" value="1"/>
</dbReference>
<protein>
    <recommendedName>
        <fullName evidence="8">Major facilitator superfamily (MFS) profile domain-containing protein</fullName>
    </recommendedName>
</protein>
<evidence type="ECO:0000256" key="2">
    <source>
        <dbReference type="ARBA" id="ARBA00022448"/>
    </source>
</evidence>
<dbReference type="GO" id="GO:0022857">
    <property type="term" value="F:transmembrane transporter activity"/>
    <property type="evidence" value="ECO:0007669"/>
    <property type="project" value="InterPro"/>
</dbReference>
<dbReference type="AlphaFoldDB" id="A0A8H5HGR0"/>
<feature type="transmembrane region" description="Helical" evidence="7">
    <location>
        <begin position="372"/>
        <end position="399"/>
    </location>
</feature>
<dbReference type="CDD" id="cd17330">
    <property type="entry name" value="MFS_SLC46_TetA_like"/>
    <property type="match status" value="1"/>
</dbReference>
<keyword evidence="4 7" id="KW-1133">Transmembrane helix</keyword>
<evidence type="ECO:0000256" key="5">
    <source>
        <dbReference type="ARBA" id="ARBA00023136"/>
    </source>
</evidence>
<evidence type="ECO:0000256" key="3">
    <source>
        <dbReference type="ARBA" id="ARBA00022692"/>
    </source>
</evidence>
<feature type="transmembrane region" description="Helical" evidence="7">
    <location>
        <begin position="116"/>
        <end position="142"/>
    </location>
</feature>
<evidence type="ECO:0000259" key="8">
    <source>
        <dbReference type="PROSITE" id="PS50850"/>
    </source>
</evidence>
<feature type="transmembrane region" description="Helical" evidence="7">
    <location>
        <begin position="216"/>
        <end position="238"/>
    </location>
</feature>
<evidence type="ECO:0000256" key="4">
    <source>
        <dbReference type="ARBA" id="ARBA00022989"/>
    </source>
</evidence>
<feature type="transmembrane region" description="Helical" evidence="7">
    <location>
        <begin position="457"/>
        <end position="482"/>
    </location>
</feature>
<evidence type="ECO:0000313" key="10">
    <source>
        <dbReference type="Proteomes" id="UP000518752"/>
    </source>
</evidence>
<dbReference type="OrthoDB" id="419616at2759"/>
<keyword evidence="2" id="KW-0813">Transport</keyword>
<evidence type="ECO:0000256" key="6">
    <source>
        <dbReference type="SAM" id="MobiDB-lite"/>
    </source>
</evidence>
<dbReference type="PANTHER" id="PTHR23504:SF15">
    <property type="entry name" value="MAJOR FACILITATOR SUPERFAMILY (MFS) PROFILE DOMAIN-CONTAINING PROTEIN"/>
    <property type="match status" value="1"/>
</dbReference>
<dbReference type="InterPro" id="IPR011701">
    <property type="entry name" value="MFS"/>
</dbReference>
<keyword evidence="5 7" id="KW-0472">Membrane</keyword>
<comment type="caution">
    <text evidence="9">The sequence shown here is derived from an EMBL/GenBank/DDBJ whole genome shotgun (WGS) entry which is preliminary data.</text>
</comment>
<comment type="subcellular location">
    <subcellularLocation>
        <location evidence="1">Membrane</location>
        <topology evidence="1">Multi-pass membrane protein</topology>
    </subcellularLocation>
</comment>
<organism evidence="9 10">
    <name type="scientific">Collybiopsis confluens</name>
    <dbReference type="NCBI Taxonomy" id="2823264"/>
    <lineage>
        <taxon>Eukaryota</taxon>
        <taxon>Fungi</taxon>
        <taxon>Dikarya</taxon>
        <taxon>Basidiomycota</taxon>
        <taxon>Agaricomycotina</taxon>
        <taxon>Agaricomycetes</taxon>
        <taxon>Agaricomycetidae</taxon>
        <taxon>Agaricales</taxon>
        <taxon>Marasmiineae</taxon>
        <taxon>Omphalotaceae</taxon>
        <taxon>Collybiopsis</taxon>
    </lineage>
</organism>
<accession>A0A8H5HGR0</accession>
<reference evidence="9 10" key="1">
    <citation type="journal article" date="2020" name="ISME J.">
        <title>Uncovering the hidden diversity of litter-decomposition mechanisms in mushroom-forming fungi.</title>
        <authorList>
            <person name="Floudas D."/>
            <person name="Bentzer J."/>
            <person name="Ahren D."/>
            <person name="Johansson T."/>
            <person name="Persson P."/>
            <person name="Tunlid A."/>
        </authorList>
    </citation>
    <scope>NUCLEOTIDE SEQUENCE [LARGE SCALE GENOMIC DNA]</scope>
    <source>
        <strain evidence="9 10">CBS 406.79</strain>
    </source>
</reference>
<dbReference type="PRINTS" id="PR01035">
    <property type="entry name" value="TCRTETA"/>
</dbReference>
<feature type="domain" description="Major facilitator superfamily (MFS) profile" evidence="8">
    <location>
        <begin position="43"/>
        <end position="489"/>
    </location>
</feature>
<feature type="transmembrane region" description="Helical" evidence="7">
    <location>
        <begin position="342"/>
        <end position="360"/>
    </location>
</feature>
<dbReference type="Pfam" id="PF07690">
    <property type="entry name" value="MFS_1"/>
    <property type="match status" value="1"/>
</dbReference>
<dbReference type="PANTHER" id="PTHR23504">
    <property type="entry name" value="MAJOR FACILITATOR SUPERFAMILY DOMAIN-CONTAINING PROTEIN 10"/>
    <property type="match status" value="1"/>
</dbReference>
<feature type="transmembrane region" description="Helical" evidence="7">
    <location>
        <begin position="419"/>
        <end position="445"/>
    </location>
</feature>
<feature type="transmembrane region" description="Helical" evidence="7">
    <location>
        <begin position="310"/>
        <end position="330"/>
    </location>
</feature>
<dbReference type="GO" id="GO:0016020">
    <property type="term" value="C:membrane"/>
    <property type="evidence" value="ECO:0007669"/>
    <property type="project" value="UniProtKB-SubCell"/>
</dbReference>
<gene>
    <name evidence="9" type="ORF">D9757_007276</name>
</gene>
<dbReference type="SUPFAM" id="SSF103473">
    <property type="entry name" value="MFS general substrate transporter"/>
    <property type="match status" value="1"/>
</dbReference>
<sequence>MSVASLQDTGQDDISADQEHSERSPLLTKTTSARARTPLPWRQLFVLFWIQLAEPLSAMVIYPFINKMVIDLPITGGDEAKMGYYAGLIESLFSIAQALTVLYWSRLSDRIGRKPVILVGLFGLTLSLVLFGISTTFTGLVISRCLSGALNGNAGVMKSMMGEITDETNVARTMSLMPVIWNTGATVGPIIGGWLSNPHEQFPVLFSGKFWEHYPYALPCHVIAMYCAATLIMSFFYLEESLISHPPPADTSTPHYYTQPSLSQVLTPRVRIAVISYAFLAFLDIALRALHPLFLTASPSFGGLSLSVRAVGTCLAAFFIVSGVYQAFAFAPLYEWMGPKRIYIVSMWTFVPIYVLFPMMRASLGSDENLNIVTWLELALQIVLYTIMDMGFSSAIIYVRGSAPNAYSLGATNGLAQTVVSIVRAVGPISATSLFSLSVQISIWLQSHWGESWKRRVVGFLGGNLIYIVFVLVSLIGVVAVMRVPESPIVTNEADDAEAPPRLEAMEISSVERGSGNICT</sequence>